<reference evidence="2" key="1">
    <citation type="journal article" date="2019" name="Int. J. Syst. Evol. Microbiol.">
        <title>The Global Catalogue of Microorganisms (GCM) 10K type strain sequencing project: providing services to taxonomists for standard genome sequencing and annotation.</title>
        <authorList>
            <consortium name="The Broad Institute Genomics Platform"/>
            <consortium name="The Broad Institute Genome Sequencing Center for Infectious Disease"/>
            <person name="Wu L."/>
            <person name="Ma J."/>
        </authorList>
    </citation>
    <scope>NUCLEOTIDE SEQUENCE [LARGE SCALE GENOMIC DNA]</scope>
    <source>
        <strain evidence="2">JCM 5052</strain>
    </source>
</reference>
<protein>
    <submittedName>
        <fullName evidence="1">Uncharacterized protein</fullName>
    </submittedName>
</protein>
<accession>A0ABP3PSD2</accession>
<evidence type="ECO:0000313" key="2">
    <source>
        <dbReference type="Proteomes" id="UP001501576"/>
    </source>
</evidence>
<dbReference type="EMBL" id="BAAABZ010000095">
    <property type="protein sequence ID" value="GAA0574293.1"/>
    <property type="molecule type" value="Genomic_DNA"/>
</dbReference>
<gene>
    <name evidence="1" type="ORF">GCM10010390_91680</name>
</gene>
<proteinExistence type="predicted"/>
<sequence length="242" mass="27262">MSLTVPAPHVPYDPRRLAAFLTEHGMPGQRSMTAITRLRRERIHNRPVNLMPRPLAERLRARIIATAVAEIGRRGGETEIVGDRSSVGLHLADRDPATRTVLLRAEGWRYYSRRFGARHTTLAYVHGADDAGPWAVRVPGTLTTLAEALAWMEPAEVTKARAAGRRVRRQGDVYAIETTAAHDGRGSDALPEAHQWRPQTRYLVHRPEDGRRHRPLKLPYPVRFVRQRVLEMGRSGGRAYGD</sequence>
<evidence type="ECO:0000313" key="1">
    <source>
        <dbReference type="EMBL" id="GAA0574293.1"/>
    </source>
</evidence>
<dbReference type="RefSeq" id="WP_346161691.1">
    <property type="nucleotide sequence ID" value="NZ_BAAABZ010000095.1"/>
</dbReference>
<name>A0ABP3PSD2_9ACTN</name>
<keyword evidence="2" id="KW-1185">Reference proteome</keyword>
<dbReference type="Proteomes" id="UP001501576">
    <property type="component" value="Unassembled WGS sequence"/>
</dbReference>
<comment type="caution">
    <text evidence="1">The sequence shown here is derived from an EMBL/GenBank/DDBJ whole genome shotgun (WGS) entry which is preliminary data.</text>
</comment>
<organism evidence="1 2">
    <name type="scientific">Streptomyces mordarskii</name>
    <dbReference type="NCBI Taxonomy" id="1226758"/>
    <lineage>
        <taxon>Bacteria</taxon>
        <taxon>Bacillati</taxon>
        <taxon>Actinomycetota</taxon>
        <taxon>Actinomycetes</taxon>
        <taxon>Kitasatosporales</taxon>
        <taxon>Streptomycetaceae</taxon>
        <taxon>Streptomyces</taxon>
    </lineage>
</organism>